<evidence type="ECO:0000256" key="4">
    <source>
        <dbReference type="ARBA" id="ARBA00022723"/>
    </source>
</evidence>
<evidence type="ECO:0000256" key="5">
    <source>
        <dbReference type="ARBA" id="ARBA00022741"/>
    </source>
</evidence>
<dbReference type="AlphaFoldDB" id="A0A4Z1AYH5"/>
<dbReference type="GO" id="GO:0012505">
    <property type="term" value="C:endomembrane system"/>
    <property type="evidence" value="ECO:0007669"/>
    <property type="project" value="UniProtKB-SubCell"/>
</dbReference>
<organism evidence="14 15">
    <name type="scientific">Leptospira dzoumogneensis</name>
    <dbReference type="NCBI Taxonomy" id="2484904"/>
    <lineage>
        <taxon>Bacteria</taxon>
        <taxon>Pseudomonadati</taxon>
        <taxon>Spirochaetota</taxon>
        <taxon>Spirochaetia</taxon>
        <taxon>Leptospirales</taxon>
        <taxon>Leptospiraceae</taxon>
        <taxon>Leptospira</taxon>
    </lineage>
</organism>
<dbReference type="Pfam" id="PF00702">
    <property type="entry name" value="Hydrolase"/>
    <property type="match status" value="1"/>
</dbReference>
<feature type="transmembrane region" description="Helical" evidence="12">
    <location>
        <begin position="109"/>
        <end position="131"/>
    </location>
</feature>
<evidence type="ECO:0000256" key="2">
    <source>
        <dbReference type="ARBA" id="ARBA00006024"/>
    </source>
</evidence>
<dbReference type="SUPFAM" id="SSF55008">
    <property type="entry name" value="HMA, heavy metal-associated domain"/>
    <property type="match status" value="1"/>
</dbReference>
<dbReference type="Pfam" id="PF00403">
    <property type="entry name" value="HMA"/>
    <property type="match status" value="1"/>
</dbReference>
<sequence length="795" mass="85857">MNTEIREEVKTFSTDDKTSEITLDLFGMTCANCARRIETGLNKVPGVEEARVNFGRETAFVRFNESVNSSELFSKVESLGYSAKEHSENNYKETEELHRKERSKLRSRFLISLVFAAPLFYSMVSHFSFLGFLPNPKALMHPWVQFVLAFPVQFWIGFPFYKSAFRAIKNGSANMDVLVALGTTAAFGYSFILSLLQGLQQGDLFFSSFWAEGAHIHSLPPLYYETSAVLLSFILAGKWMEAEAKGKSSSAIQTLLELKPETARIKKEEVWSEIPTEYVKKGDILQVRPGEKFPVDGIVTEGFSSVDESMLTGESLPLDKKKDSQVFGGTVNGNGNLIVQATSVGSETVLASIIKTVEEAQSSKAPIQKIADKISAVFVPAVILISLFNFLLWFFFLEAGELGSALEKSIAILVIACPCALGLATPISILVGTGKAASQGILFRNSEVLETTASLNLIAFDKTGTITQGNPSVTEYKFVGKESDLLSSSASAESASSHPLGKAIVSFVRSKGHSILSPENLQTVPGLGITAKVNQNEIKIGKLEFFEEKESLPKDLLEISNSWEKAGKTVVWARSENEKNANSNRGIAVDSNTVTVSSTADLTVGTDVGTPTWIIFAIEDTIRQNAKSALEKLDSLGIETLLLTGDHLSVAENISSKVGIKNVHASLLPKDKAEILSDLQSKGKTVGMTGDGINDSPALAKADVGFAMGTGTGVAIETAGVVLVKGDLEKIAEAILIAKATTRNIRQNFFWALAYNTLGIPIAAAGLLAPWIAGAMMAFSSVSVVLNALRLRKRT</sequence>
<evidence type="ECO:0000259" key="13">
    <source>
        <dbReference type="PROSITE" id="PS50846"/>
    </source>
</evidence>
<dbReference type="Pfam" id="PF00122">
    <property type="entry name" value="E1-E2_ATPase"/>
    <property type="match status" value="1"/>
</dbReference>
<evidence type="ECO:0000256" key="12">
    <source>
        <dbReference type="RuleBase" id="RU362081"/>
    </source>
</evidence>
<feature type="transmembrane region" description="Helical" evidence="12">
    <location>
        <begin position="173"/>
        <end position="196"/>
    </location>
</feature>
<proteinExistence type="inferred from homology"/>
<dbReference type="PRINTS" id="PR00119">
    <property type="entry name" value="CATATPASE"/>
</dbReference>
<keyword evidence="6 12" id="KW-0067">ATP-binding</keyword>
<dbReference type="GO" id="GO:0005524">
    <property type="term" value="F:ATP binding"/>
    <property type="evidence" value="ECO:0007669"/>
    <property type="project" value="UniProtKB-UniRule"/>
</dbReference>
<dbReference type="InterPro" id="IPR059000">
    <property type="entry name" value="ATPase_P-type_domA"/>
</dbReference>
<dbReference type="PANTHER" id="PTHR43520:SF8">
    <property type="entry name" value="P-TYPE CU(+) TRANSPORTER"/>
    <property type="match status" value="1"/>
</dbReference>
<feature type="domain" description="HMA" evidence="13">
    <location>
        <begin position="19"/>
        <end position="84"/>
    </location>
</feature>
<keyword evidence="5 12" id="KW-0547">Nucleotide-binding</keyword>
<keyword evidence="8 12" id="KW-1133">Transmembrane helix</keyword>
<comment type="subcellular location">
    <subcellularLocation>
        <location evidence="12">Cell membrane</location>
    </subcellularLocation>
    <subcellularLocation>
        <location evidence="1">Endomembrane system</location>
        <topology evidence="1">Multi-pass membrane protein</topology>
    </subcellularLocation>
</comment>
<dbReference type="FunFam" id="2.70.150.10:FF:000002">
    <property type="entry name" value="Copper-transporting ATPase 1, putative"/>
    <property type="match status" value="1"/>
</dbReference>
<dbReference type="InterPro" id="IPR001757">
    <property type="entry name" value="P_typ_ATPase"/>
</dbReference>
<name>A0A4Z1AYH5_9LEPT</name>
<dbReference type="EMBL" id="RQHS01000005">
    <property type="protein sequence ID" value="TGN02926.1"/>
    <property type="molecule type" value="Genomic_DNA"/>
</dbReference>
<dbReference type="SFLD" id="SFLDF00027">
    <property type="entry name" value="p-type_atpase"/>
    <property type="match status" value="1"/>
</dbReference>
<dbReference type="InterPro" id="IPR006121">
    <property type="entry name" value="HMA_dom"/>
</dbReference>
<accession>A0A4Z1AYH5</accession>
<dbReference type="CDD" id="cd00371">
    <property type="entry name" value="HMA"/>
    <property type="match status" value="1"/>
</dbReference>
<keyword evidence="15" id="KW-1185">Reference proteome</keyword>
<feature type="transmembrane region" description="Helical" evidence="12">
    <location>
        <begin position="409"/>
        <end position="431"/>
    </location>
</feature>
<evidence type="ECO:0000256" key="3">
    <source>
        <dbReference type="ARBA" id="ARBA00022692"/>
    </source>
</evidence>
<dbReference type="InterPro" id="IPR008250">
    <property type="entry name" value="ATPase_P-typ_transduc_dom_A_sf"/>
</dbReference>
<protein>
    <recommendedName>
        <fullName evidence="10">P-type Cu(2+) transporter</fullName>
        <ecNumber evidence="10">7.2.2.9</ecNumber>
    </recommendedName>
</protein>
<dbReference type="NCBIfam" id="TIGR01525">
    <property type="entry name" value="ATPase-IB_hvy"/>
    <property type="match status" value="1"/>
</dbReference>
<dbReference type="PROSITE" id="PS01047">
    <property type="entry name" value="HMA_1"/>
    <property type="match status" value="1"/>
</dbReference>
<dbReference type="CDD" id="cd02094">
    <property type="entry name" value="P-type_ATPase_Cu-like"/>
    <property type="match status" value="1"/>
</dbReference>
<dbReference type="Gene3D" id="3.30.70.100">
    <property type="match status" value="1"/>
</dbReference>
<dbReference type="SUPFAM" id="SSF81653">
    <property type="entry name" value="Calcium ATPase, transduction domain A"/>
    <property type="match status" value="1"/>
</dbReference>
<dbReference type="PRINTS" id="PR00943">
    <property type="entry name" value="CUATPASE"/>
</dbReference>
<dbReference type="Proteomes" id="UP000297241">
    <property type="component" value="Unassembled WGS sequence"/>
</dbReference>
<comment type="catalytic activity">
    <reaction evidence="11">
        <text>Cu(2+)(in) + ATP + H2O = Cu(2+)(out) + ADP + phosphate + H(+)</text>
        <dbReference type="Rhea" id="RHEA:10376"/>
        <dbReference type="ChEBI" id="CHEBI:15377"/>
        <dbReference type="ChEBI" id="CHEBI:15378"/>
        <dbReference type="ChEBI" id="CHEBI:29036"/>
        <dbReference type="ChEBI" id="CHEBI:30616"/>
        <dbReference type="ChEBI" id="CHEBI:43474"/>
        <dbReference type="ChEBI" id="CHEBI:456216"/>
        <dbReference type="EC" id="7.2.2.9"/>
    </reaction>
</comment>
<keyword evidence="4 12" id="KW-0479">Metal-binding</keyword>
<feature type="transmembrane region" description="Helical" evidence="12">
    <location>
        <begin position="749"/>
        <end position="765"/>
    </location>
</feature>
<dbReference type="PROSITE" id="PS50846">
    <property type="entry name" value="HMA_2"/>
    <property type="match status" value="1"/>
</dbReference>
<evidence type="ECO:0000313" key="15">
    <source>
        <dbReference type="Proteomes" id="UP000297241"/>
    </source>
</evidence>
<evidence type="ECO:0000313" key="14">
    <source>
        <dbReference type="EMBL" id="TGN02926.1"/>
    </source>
</evidence>
<keyword evidence="12" id="KW-1003">Cell membrane</keyword>
<dbReference type="FunFam" id="3.30.70.100:FF:000005">
    <property type="entry name" value="Copper-exporting P-type ATPase A"/>
    <property type="match status" value="1"/>
</dbReference>
<dbReference type="Gene3D" id="2.70.150.10">
    <property type="entry name" value="Calcium-transporting ATPase, cytoplasmic transduction domain A"/>
    <property type="match status" value="1"/>
</dbReference>
<dbReference type="GO" id="GO:0055070">
    <property type="term" value="P:copper ion homeostasis"/>
    <property type="evidence" value="ECO:0007669"/>
    <property type="project" value="TreeGrafter"/>
</dbReference>
<dbReference type="InterPro" id="IPR027256">
    <property type="entry name" value="P-typ_ATPase_IB"/>
</dbReference>
<feature type="transmembrane region" description="Helical" evidence="12">
    <location>
        <begin position="771"/>
        <end position="789"/>
    </location>
</feature>
<dbReference type="InterPro" id="IPR036412">
    <property type="entry name" value="HAD-like_sf"/>
</dbReference>
<reference evidence="14" key="1">
    <citation type="journal article" date="2019" name="PLoS Negl. Trop. Dis.">
        <title>Revisiting the worldwide diversity of Leptospira species in the environment.</title>
        <authorList>
            <person name="Vincent A.T."/>
            <person name="Schiettekatte O."/>
            <person name="Bourhy P."/>
            <person name="Veyrier F.J."/>
            <person name="Picardeau M."/>
        </authorList>
    </citation>
    <scope>NUCLEOTIDE SEQUENCE [LARGE SCALE GENOMIC DNA]</scope>
    <source>
        <strain evidence="14">201601113</strain>
    </source>
</reference>
<feature type="transmembrane region" description="Helical" evidence="12">
    <location>
        <begin position="143"/>
        <end position="161"/>
    </location>
</feature>
<dbReference type="EC" id="7.2.2.9" evidence="10"/>
<dbReference type="Gene3D" id="3.40.1110.10">
    <property type="entry name" value="Calcium-transporting ATPase, cytoplasmic domain N"/>
    <property type="match status" value="1"/>
</dbReference>
<keyword evidence="9 12" id="KW-0472">Membrane</keyword>
<evidence type="ECO:0000256" key="8">
    <source>
        <dbReference type="ARBA" id="ARBA00022989"/>
    </source>
</evidence>
<dbReference type="SFLD" id="SFLDS00003">
    <property type="entry name" value="Haloacid_Dehalogenase"/>
    <property type="match status" value="1"/>
</dbReference>
<dbReference type="Gene3D" id="3.40.50.1000">
    <property type="entry name" value="HAD superfamily/HAD-like"/>
    <property type="match status" value="1"/>
</dbReference>
<evidence type="ECO:0000256" key="9">
    <source>
        <dbReference type="ARBA" id="ARBA00023136"/>
    </source>
</evidence>
<dbReference type="NCBIfam" id="TIGR01494">
    <property type="entry name" value="ATPase_P-type"/>
    <property type="match status" value="2"/>
</dbReference>
<dbReference type="InterPro" id="IPR023299">
    <property type="entry name" value="ATPase_P-typ_cyto_dom_N"/>
</dbReference>
<dbReference type="GO" id="GO:0005507">
    <property type="term" value="F:copper ion binding"/>
    <property type="evidence" value="ECO:0007669"/>
    <property type="project" value="TreeGrafter"/>
</dbReference>
<dbReference type="InterPro" id="IPR044492">
    <property type="entry name" value="P_typ_ATPase_HD_dom"/>
</dbReference>
<evidence type="ECO:0000256" key="10">
    <source>
        <dbReference type="ARBA" id="ARBA00038904"/>
    </source>
</evidence>
<keyword evidence="7" id="KW-1278">Translocase</keyword>
<evidence type="ECO:0000256" key="11">
    <source>
        <dbReference type="ARBA" id="ARBA00047424"/>
    </source>
</evidence>
<evidence type="ECO:0000256" key="1">
    <source>
        <dbReference type="ARBA" id="ARBA00004127"/>
    </source>
</evidence>
<feature type="transmembrane region" description="Helical" evidence="12">
    <location>
        <begin position="374"/>
        <end position="397"/>
    </location>
</feature>
<evidence type="ECO:0000256" key="6">
    <source>
        <dbReference type="ARBA" id="ARBA00022840"/>
    </source>
</evidence>
<comment type="similarity">
    <text evidence="2 12">Belongs to the cation transport ATPase (P-type) (TC 3.A.3) family. Type IB subfamily.</text>
</comment>
<evidence type="ECO:0000256" key="7">
    <source>
        <dbReference type="ARBA" id="ARBA00022967"/>
    </source>
</evidence>
<feature type="transmembrane region" description="Helical" evidence="12">
    <location>
        <begin position="222"/>
        <end position="240"/>
    </location>
</feature>
<dbReference type="GO" id="GO:0043682">
    <property type="term" value="F:P-type divalent copper transporter activity"/>
    <property type="evidence" value="ECO:0007669"/>
    <property type="project" value="UniProtKB-EC"/>
</dbReference>
<dbReference type="RefSeq" id="WP_135755594.1">
    <property type="nucleotide sequence ID" value="NZ_RQHS01000005.1"/>
</dbReference>
<dbReference type="GO" id="GO:0016887">
    <property type="term" value="F:ATP hydrolysis activity"/>
    <property type="evidence" value="ECO:0007669"/>
    <property type="project" value="InterPro"/>
</dbReference>
<dbReference type="InterPro" id="IPR023214">
    <property type="entry name" value="HAD_sf"/>
</dbReference>
<dbReference type="InterPro" id="IPR018303">
    <property type="entry name" value="ATPase_P-typ_P_site"/>
</dbReference>
<dbReference type="GO" id="GO:0005886">
    <property type="term" value="C:plasma membrane"/>
    <property type="evidence" value="ECO:0007669"/>
    <property type="project" value="UniProtKB-SubCell"/>
</dbReference>
<dbReference type="InterPro" id="IPR036163">
    <property type="entry name" value="HMA_dom_sf"/>
</dbReference>
<dbReference type="SFLD" id="SFLDG00002">
    <property type="entry name" value="C1.7:_P-type_atpase_like"/>
    <property type="match status" value="1"/>
</dbReference>
<dbReference type="OrthoDB" id="9760364at2"/>
<dbReference type="SUPFAM" id="SSF56784">
    <property type="entry name" value="HAD-like"/>
    <property type="match status" value="1"/>
</dbReference>
<keyword evidence="3 12" id="KW-0812">Transmembrane</keyword>
<dbReference type="SUPFAM" id="SSF81665">
    <property type="entry name" value="Calcium ATPase, transmembrane domain M"/>
    <property type="match status" value="1"/>
</dbReference>
<dbReference type="PANTHER" id="PTHR43520">
    <property type="entry name" value="ATP7, ISOFORM B"/>
    <property type="match status" value="1"/>
</dbReference>
<dbReference type="InterPro" id="IPR023298">
    <property type="entry name" value="ATPase_P-typ_TM_dom_sf"/>
</dbReference>
<comment type="caution">
    <text evidence="14">The sequence shown here is derived from an EMBL/GenBank/DDBJ whole genome shotgun (WGS) entry which is preliminary data.</text>
</comment>
<dbReference type="InterPro" id="IPR017969">
    <property type="entry name" value="Heavy-metal-associated_CS"/>
</dbReference>
<gene>
    <name evidence="14" type="ORF">EHR06_02650</name>
</gene>
<dbReference type="SUPFAM" id="SSF81660">
    <property type="entry name" value="Metal cation-transporting ATPase, ATP-binding domain N"/>
    <property type="match status" value="1"/>
</dbReference>
<dbReference type="PROSITE" id="PS00154">
    <property type="entry name" value="ATPASE_E1_E2"/>
    <property type="match status" value="1"/>
</dbReference>